<dbReference type="AlphaFoldDB" id="A0A067PBB1"/>
<dbReference type="Proteomes" id="UP000027073">
    <property type="component" value="Unassembled WGS sequence"/>
</dbReference>
<accession>A0A067PBB1</accession>
<dbReference type="OrthoDB" id="3200438at2759"/>
<reference evidence="3" key="1">
    <citation type="journal article" date="2014" name="Proc. Natl. Acad. Sci. U.S.A.">
        <title>Extensive sampling of basidiomycete genomes demonstrates inadequacy of the white-rot/brown-rot paradigm for wood decay fungi.</title>
        <authorList>
            <person name="Riley R."/>
            <person name="Salamov A.A."/>
            <person name="Brown D.W."/>
            <person name="Nagy L.G."/>
            <person name="Floudas D."/>
            <person name="Held B.W."/>
            <person name="Levasseur A."/>
            <person name="Lombard V."/>
            <person name="Morin E."/>
            <person name="Otillar R."/>
            <person name="Lindquist E.A."/>
            <person name="Sun H."/>
            <person name="LaButti K.M."/>
            <person name="Schmutz J."/>
            <person name="Jabbour D."/>
            <person name="Luo H."/>
            <person name="Baker S.E."/>
            <person name="Pisabarro A.G."/>
            <person name="Walton J.D."/>
            <person name="Blanchette R.A."/>
            <person name="Henrissat B."/>
            <person name="Martin F."/>
            <person name="Cullen D."/>
            <person name="Hibbett D.S."/>
            <person name="Grigoriev I.V."/>
        </authorList>
    </citation>
    <scope>NUCLEOTIDE SEQUENCE [LARGE SCALE GENOMIC DNA]</scope>
    <source>
        <strain evidence="3">PC15</strain>
    </source>
</reference>
<dbReference type="VEuPathDB" id="FungiDB:PLEOSDRAFT_1099146"/>
<dbReference type="STRING" id="1137138.A0A067PBB1"/>
<dbReference type="HOGENOM" id="CLU_1390756_0_0_1"/>
<dbReference type="InParanoid" id="A0A067PBB1"/>
<gene>
    <name evidence="2" type="ORF">PLEOSDRAFT_1099146</name>
</gene>
<sequence length="196" mass="21765">MQMEVEFPPSLNFSNKRSRSSSPVPHERPTKRLFLNHAESEAFNGFDHTPPMSLSGSSRNGSRQPSEDWVRQANDLRIDSPLMTDPMNEALQGTIVERYPITDEDVMMDVAMISSQQMKEDAEPPSNPTSASAILPPPFLAETPLAQQDSSLLAVPSVPRFQPQGDPKPRPRMTMGPRAGCEKCQLGVKGHWMHLS</sequence>
<feature type="compositionally biased region" description="Polar residues" evidence="1">
    <location>
        <begin position="52"/>
        <end position="64"/>
    </location>
</feature>
<feature type="region of interest" description="Disordered" evidence="1">
    <location>
        <begin position="154"/>
        <end position="179"/>
    </location>
</feature>
<protein>
    <submittedName>
        <fullName evidence="2">Uncharacterized protein</fullName>
    </submittedName>
</protein>
<feature type="region of interest" description="Disordered" evidence="1">
    <location>
        <begin position="1"/>
        <end position="69"/>
    </location>
</feature>
<proteinExistence type="predicted"/>
<name>A0A067PBB1_PLEO1</name>
<feature type="compositionally biased region" description="Polar residues" evidence="1">
    <location>
        <begin position="11"/>
        <end position="23"/>
    </location>
</feature>
<dbReference type="EMBL" id="KL198004">
    <property type="protein sequence ID" value="KDQ33171.1"/>
    <property type="molecule type" value="Genomic_DNA"/>
</dbReference>
<evidence type="ECO:0000256" key="1">
    <source>
        <dbReference type="SAM" id="MobiDB-lite"/>
    </source>
</evidence>
<evidence type="ECO:0000313" key="2">
    <source>
        <dbReference type="EMBL" id="KDQ33171.1"/>
    </source>
</evidence>
<evidence type="ECO:0000313" key="3">
    <source>
        <dbReference type="Proteomes" id="UP000027073"/>
    </source>
</evidence>
<organism evidence="2 3">
    <name type="scientific">Pleurotus ostreatus (strain PC15)</name>
    <name type="common">Oyster mushroom</name>
    <dbReference type="NCBI Taxonomy" id="1137138"/>
    <lineage>
        <taxon>Eukaryota</taxon>
        <taxon>Fungi</taxon>
        <taxon>Dikarya</taxon>
        <taxon>Basidiomycota</taxon>
        <taxon>Agaricomycotina</taxon>
        <taxon>Agaricomycetes</taxon>
        <taxon>Agaricomycetidae</taxon>
        <taxon>Agaricales</taxon>
        <taxon>Pleurotineae</taxon>
        <taxon>Pleurotaceae</taxon>
        <taxon>Pleurotus</taxon>
    </lineage>
</organism>